<comment type="caution">
    <text evidence="1">The sequence shown here is derived from an EMBL/GenBank/DDBJ whole genome shotgun (WGS) entry which is preliminary data.</text>
</comment>
<sequence>MAARGFLQIAPGRQVALNGVEWTIKDVHGQLGRLVLVDGDGRTETRSFRWLVNHADLRLLPRAETSGRPSPVSRQPKTLADLTEDQRERARLRAAHVLEAETGFREGHPARALPGEPRPAYDPDCTTLTQRRHAKVAETKAMHRPEAVRLGLQHLGYRTLEAGAGSDSGGSHCHKRG</sequence>
<dbReference type="AlphaFoldDB" id="A0A1E5PHG6"/>
<protein>
    <submittedName>
        <fullName evidence="1">Uncharacterized protein</fullName>
    </submittedName>
</protein>
<evidence type="ECO:0000313" key="2">
    <source>
        <dbReference type="Proteomes" id="UP000095759"/>
    </source>
</evidence>
<keyword evidence="2" id="KW-1185">Reference proteome</keyword>
<accession>A0A1E5PHG6</accession>
<dbReference type="RefSeq" id="WP_069935747.1">
    <property type="nucleotide sequence ID" value="NZ_MEHJ01000001.1"/>
</dbReference>
<evidence type="ECO:0000313" key="1">
    <source>
        <dbReference type="EMBL" id="OEJ28895.1"/>
    </source>
</evidence>
<dbReference type="EMBL" id="MEHJ01000001">
    <property type="protein sequence ID" value="OEJ28895.1"/>
    <property type="molecule type" value="Genomic_DNA"/>
</dbReference>
<name>A0A1E5PHG6_9ACTN</name>
<organism evidence="1 2">
    <name type="scientific">Streptomyces agglomeratus</name>
    <dbReference type="NCBI Taxonomy" id="285458"/>
    <lineage>
        <taxon>Bacteria</taxon>
        <taxon>Bacillati</taxon>
        <taxon>Actinomycetota</taxon>
        <taxon>Actinomycetes</taxon>
        <taxon>Kitasatosporales</taxon>
        <taxon>Streptomycetaceae</taxon>
        <taxon>Streptomyces</taxon>
    </lineage>
</organism>
<dbReference type="Proteomes" id="UP000095759">
    <property type="component" value="Unassembled WGS sequence"/>
</dbReference>
<gene>
    <name evidence="1" type="ORF">AS594_35215</name>
</gene>
<proteinExistence type="predicted"/>
<reference evidence="1 2" key="1">
    <citation type="submission" date="2016-08" db="EMBL/GenBank/DDBJ databases">
        <title>Complete genome sequence of Streptomyces agglomeratus strain 6-3-2, a novel anti-MRSA actinomycete isolated from Wuli of Tebit, China.</title>
        <authorList>
            <person name="Chen X."/>
        </authorList>
    </citation>
    <scope>NUCLEOTIDE SEQUENCE [LARGE SCALE GENOMIC DNA]</scope>
    <source>
        <strain evidence="1 2">6-3-2</strain>
    </source>
</reference>